<feature type="domain" description="Protein kinase" evidence="2">
    <location>
        <begin position="244"/>
        <end position="485"/>
    </location>
</feature>
<feature type="compositionally biased region" description="Polar residues" evidence="1">
    <location>
        <begin position="11"/>
        <end position="20"/>
    </location>
</feature>
<keyword evidence="4" id="KW-1185">Reference proteome</keyword>
<organism evidence="3 4">
    <name type="scientific">Euroglyphus maynei</name>
    <name type="common">Mayne's house dust mite</name>
    <dbReference type="NCBI Taxonomy" id="6958"/>
    <lineage>
        <taxon>Eukaryota</taxon>
        <taxon>Metazoa</taxon>
        <taxon>Ecdysozoa</taxon>
        <taxon>Arthropoda</taxon>
        <taxon>Chelicerata</taxon>
        <taxon>Arachnida</taxon>
        <taxon>Acari</taxon>
        <taxon>Acariformes</taxon>
        <taxon>Sarcoptiformes</taxon>
        <taxon>Astigmata</taxon>
        <taxon>Psoroptidia</taxon>
        <taxon>Analgoidea</taxon>
        <taxon>Pyroglyphidae</taxon>
        <taxon>Pyroglyphinae</taxon>
        <taxon>Euroglyphus</taxon>
    </lineage>
</organism>
<feature type="region of interest" description="Disordered" evidence="1">
    <location>
        <begin position="524"/>
        <end position="557"/>
    </location>
</feature>
<feature type="compositionally biased region" description="Low complexity" evidence="1">
    <location>
        <begin position="791"/>
        <end position="808"/>
    </location>
</feature>
<dbReference type="GO" id="GO:0005524">
    <property type="term" value="F:ATP binding"/>
    <property type="evidence" value="ECO:0007669"/>
    <property type="project" value="InterPro"/>
</dbReference>
<sequence length="996" mass="112952">MSTLKRRSLKRNGNNTNSTVLPDDDVQGKFRQLESPYFFNYENSQQQQQQQSSSPNLSPTKDTAIIQNHNNGDLSRCNDIDNNQLILDVTKIPVSYRKNSNIIESNVNEHFDSPNDSNGSYNQQDPNSNDRPFIRAHLFRRSFSLDDIVQYQNRAIISCEHHENIDPNMMMVDHYGQPYIPHNQSAMDVHLQHIRHSQNPHGKISHHQNWLGGVFGCFKPIIGIISSKGFKDGKNNCEIPYENLKDMQFLGSGAQGSVYVATLNQELVAVKKMRDKCETEIKHLRKLNHKNIVAFKGVCTQSANYCIVMEFCPYGQLYEYLKKCEFMPPAQVIDWSHQIASGMNYLHQHKIIHRDLKSPNVLISHNSVLKISDFGTSRQLSDCSKIMSFAGTVAWMAPEVIRSELCSEKVDIWSFGVVMWELLTLEVPYRDFEQSTIIYGVGNSNLNLPLPDSFPKGYRLLMQMSWKNKPRNRPSFQQIIAHIEIASREFNDFKLEEFRDKQRKWKEEVRYALSQTRINFNNQQSLSSSSQVAGSPVSDCSDRLRSKNKKKSMNHLDQLDPTAHLDLDEPLQSALQSAMIRKTASLYTDMVKVIESLVERERKICASEHGGSQNGTEISELPQPKPLTVKLLEKALNDPIYKSALELSRDSSKVTNNDLNDSLFVRALESPIRQRGGSQYGSVKAKLRRRNRRLNHCYSSSSKDISFSMADSQDTTAQENSIALDDCNDLIAVQQAETVNKPNEQDSVNTNQAPMIRGVPQRRTFDSGYGEGQSCVSSPIAEPKKNGYNVNGGNISASSANTSASLSGQRIRARLRRQKAIDRGSCPSSAQSRSRPMSSSYHQQSYTANSSTDYEDNDYDDERSLYSRRSSSVGRIQEFSCHAYGRLRRKTSTTSSSDNINDDGEDIDDIEGRTSSSDDEENDREKAHNIAIIKRKLKASLPTSSSGRRSTMERKQKNNGPHHHHHHHHSITTDKQQHTMITMNDEIGDLSPRIIS</sequence>
<dbReference type="EMBL" id="MUJZ01020661">
    <property type="protein sequence ID" value="OTF79945.1"/>
    <property type="molecule type" value="Genomic_DNA"/>
</dbReference>
<feature type="region of interest" description="Disordered" evidence="1">
    <location>
        <begin position="1"/>
        <end position="27"/>
    </location>
</feature>
<accession>A0A1Y3BLB5</accession>
<feature type="compositionally biased region" description="Basic residues" evidence="1">
    <location>
        <begin position="1"/>
        <end position="10"/>
    </location>
</feature>
<dbReference type="Gene3D" id="3.30.200.20">
    <property type="entry name" value="Phosphorylase Kinase, domain 1"/>
    <property type="match status" value="1"/>
</dbReference>
<feature type="compositionally biased region" description="Basic residues" evidence="1">
    <location>
        <begin position="960"/>
        <end position="970"/>
    </location>
</feature>
<keyword evidence="3" id="KW-0808">Transferase</keyword>
<feature type="region of interest" description="Disordered" evidence="1">
    <location>
        <begin position="43"/>
        <end position="78"/>
    </location>
</feature>
<dbReference type="PANTHER" id="PTHR44329:SF304">
    <property type="entry name" value="MITOGEN-ACTIVATED PROTEIN KINASE KINASE KINASE 13-LIKE ISOFORM X1"/>
    <property type="match status" value="1"/>
</dbReference>
<dbReference type="PRINTS" id="PR00109">
    <property type="entry name" value="TYRKINASE"/>
</dbReference>
<dbReference type="GO" id="GO:0005737">
    <property type="term" value="C:cytoplasm"/>
    <property type="evidence" value="ECO:0007669"/>
    <property type="project" value="TreeGrafter"/>
</dbReference>
<name>A0A1Y3BLB5_EURMA</name>
<dbReference type="SMART" id="SM00220">
    <property type="entry name" value="S_TKc"/>
    <property type="match status" value="1"/>
</dbReference>
<dbReference type="GO" id="GO:0004674">
    <property type="term" value="F:protein serine/threonine kinase activity"/>
    <property type="evidence" value="ECO:0007669"/>
    <property type="project" value="TreeGrafter"/>
</dbReference>
<feature type="compositionally biased region" description="Polar residues" evidence="1">
    <location>
        <begin position="738"/>
        <end position="753"/>
    </location>
</feature>
<feature type="compositionally biased region" description="Polar residues" evidence="1">
    <location>
        <begin position="841"/>
        <end position="852"/>
    </location>
</feature>
<dbReference type="Proteomes" id="UP000194236">
    <property type="component" value="Unassembled WGS sequence"/>
</dbReference>
<dbReference type="InterPro" id="IPR000719">
    <property type="entry name" value="Prot_kinase_dom"/>
</dbReference>
<feature type="compositionally biased region" description="Low complexity" evidence="1">
    <location>
        <begin position="827"/>
        <end position="840"/>
    </location>
</feature>
<evidence type="ECO:0000256" key="1">
    <source>
        <dbReference type="SAM" id="MobiDB-lite"/>
    </source>
</evidence>
<dbReference type="Pfam" id="PF07714">
    <property type="entry name" value="PK_Tyr_Ser-Thr"/>
    <property type="match status" value="1"/>
</dbReference>
<proteinExistence type="predicted"/>
<dbReference type="InterPro" id="IPR001245">
    <property type="entry name" value="Ser-Thr/Tyr_kinase_cat_dom"/>
</dbReference>
<dbReference type="PROSITE" id="PS00108">
    <property type="entry name" value="PROTEIN_KINASE_ST"/>
    <property type="match status" value="1"/>
</dbReference>
<feature type="compositionally biased region" description="Acidic residues" evidence="1">
    <location>
        <begin position="900"/>
        <end position="909"/>
    </location>
</feature>
<dbReference type="GO" id="GO:0006950">
    <property type="term" value="P:response to stress"/>
    <property type="evidence" value="ECO:0007669"/>
    <property type="project" value="UniProtKB-ARBA"/>
</dbReference>
<feature type="compositionally biased region" description="Polar residues" evidence="1">
    <location>
        <begin position="55"/>
        <end position="73"/>
    </location>
</feature>
<dbReference type="SUPFAM" id="SSF56112">
    <property type="entry name" value="Protein kinase-like (PK-like)"/>
    <property type="match status" value="1"/>
</dbReference>
<gene>
    <name evidence="3" type="ORF">BLA29_001076</name>
</gene>
<comment type="caution">
    <text evidence="3">The sequence shown here is derived from an EMBL/GenBank/DDBJ whole genome shotgun (WGS) entry which is preliminary data.</text>
</comment>
<dbReference type="InterPro" id="IPR008271">
    <property type="entry name" value="Ser/Thr_kinase_AS"/>
</dbReference>
<feature type="region of interest" description="Disordered" evidence="1">
    <location>
        <begin position="107"/>
        <end position="129"/>
    </location>
</feature>
<reference evidence="3 4" key="1">
    <citation type="submission" date="2017-03" db="EMBL/GenBank/DDBJ databases">
        <title>Genome Survey of Euroglyphus maynei.</title>
        <authorList>
            <person name="Arlian L.G."/>
            <person name="Morgan M.S."/>
            <person name="Rider S.D."/>
        </authorList>
    </citation>
    <scope>NUCLEOTIDE SEQUENCE [LARGE SCALE GENOMIC DNA]</scope>
    <source>
        <strain evidence="3">Arlian Lab</strain>
        <tissue evidence="3">Whole body</tissue>
    </source>
</reference>
<dbReference type="PANTHER" id="PTHR44329">
    <property type="entry name" value="SERINE/THREONINE-PROTEIN KINASE TNNI3K-RELATED"/>
    <property type="match status" value="1"/>
</dbReference>
<evidence type="ECO:0000259" key="2">
    <source>
        <dbReference type="PROSITE" id="PS50011"/>
    </source>
</evidence>
<dbReference type="InterPro" id="IPR011009">
    <property type="entry name" value="Kinase-like_dom_sf"/>
</dbReference>
<dbReference type="PROSITE" id="PS50011">
    <property type="entry name" value="PROTEIN_KINASE_DOM"/>
    <property type="match status" value="1"/>
</dbReference>
<evidence type="ECO:0000313" key="3">
    <source>
        <dbReference type="EMBL" id="OTF79945.1"/>
    </source>
</evidence>
<keyword evidence="3" id="KW-0418">Kinase</keyword>
<dbReference type="InterPro" id="IPR051681">
    <property type="entry name" value="Ser/Thr_Kinases-Pseudokinases"/>
</dbReference>
<dbReference type="AlphaFoldDB" id="A0A1Y3BLB5"/>
<evidence type="ECO:0000313" key="4">
    <source>
        <dbReference type="Proteomes" id="UP000194236"/>
    </source>
</evidence>
<protein>
    <submittedName>
        <fullName evidence="3">Mitogen-activated protein kinase kinase kinase-like protein</fullName>
    </submittedName>
</protein>
<feature type="compositionally biased region" description="Polar residues" evidence="1">
    <location>
        <begin position="114"/>
        <end position="129"/>
    </location>
</feature>
<feature type="region of interest" description="Disordered" evidence="1">
    <location>
        <begin position="738"/>
        <end position="872"/>
    </location>
</feature>
<dbReference type="OrthoDB" id="339325at2759"/>
<feature type="compositionally biased region" description="Low complexity" evidence="1">
    <location>
        <begin position="44"/>
        <end position="54"/>
    </location>
</feature>
<dbReference type="Gene3D" id="1.10.510.10">
    <property type="entry name" value="Transferase(Phosphotransferase) domain 1"/>
    <property type="match status" value="1"/>
</dbReference>
<feature type="region of interest" description="Disordered" evidence="1">
    <location>
        <begin position="889"/>
        <end position="977"/>
    </location>
</feature>